<reference evidence="1 2" key="1">
    <citation type="journal article" date="2018" name="Arch. Microbiol.">
        <title>New insights into the metabolic potential of the phototrophic purple bacterium Rhodopila globiformis DSM 161(T) from its draft genome sequence and evidence for a vanadium-dependent nitrogenase.</title>
        <authorList>
            <person name="Imhoff J.F."/>
            <person name="Rahn T."/>
            <person name="Kunzel S."/>
            <person name="Neulinger S.C."/>
        </authorList>
    </citation>
    <scope>NUCLEOTIDE SEQUENCE [LARGE SCALE GENOMIC DNA]</scope>
    <source>
        <strain evidence="1 2">DSM 161</strain>
    </source>
</reference>
<organism evidence="1 2">
    <name type="scientific">Rhodopila globiformis</name>
    <name type="common">Rhodopseudomonas globiformis</name>
    <dbReference type="NCBI Taxonomy" id="1071"/>
    <lineage>
        <taxon>Bacteria</taxon>
        <taxon>Pseudomonadati</taxon>
        <taxon>Pseudomonadota</taxon>
        <taxon>Alphaproteobacteria</taxon>
        <taxon>Acetobacterales</taxon>
        <taxon>Acetobacteraceae</taxon>
        <taxon>Rhodopila</taxon>
    </lineage>
</organism>
<name>A0A2S6NB51_RHOGL</name>
<gene>
    <name evidence="1" type="ORF">CCS01_16550</name>
</gene>
<dbReference type="OrthoDB" id="183043at2"/>
<dbReference type="EMBL" id="NHRY01000182">
    <property type="protein sequence ID" value="PPQ31827.1"/>
    <property type="molecule type" value="Genomic_DNA"/>
</dbReference>
<keyword evidence="1" id="KW-0808">Transferase</keyword>
<comment type="caution">
    <text evidence="1">The sequence shown here is derived from an EMBL/GenBank/DDBJ whole genome shotgun (WGS) entry which is preliminary data.</text>
</comment>
<dbReference type="RefSeq" id="WP_104519929.1">
    <property type="nucleotide sequence ID" value="NZ_NHRY01000182.1"/>
</dbReference>
<dbReference type="GO" id="GO:0030701">
    <property type="term" value="F:NAD+-dinitrogen-reductase ADP-D-ribosyltransferase activity"/>
    <property type="evidence" value="ECO:0007669"/>
    <property type="project" value="InterPro"/>
</dbReference>
<keyword evidence="2" id="KW-1185">Reference proteome</keyword>
<dbReference type="InterPro" id="IPR009953">
    <property type="entry name" value="DRA_trans"/>
</dbReference>
<dbReference type="Pfam" id="PF07357">
    <property type="entry name" value="DRAT"/>
    <property type="match status" value="1"/>
</dbReference>
<protein>
    <submittedName>
        <fullName evidence="1">NAD(+)--dinitrogen-reductase ADP-D-ribosyltransferase</fullName>
    </submittedName>
</protein>
<dbReference type="Proteomes" id="UP000239724">
    <property type="component" value="Unassembled WGS sequence"/>
</dbReference>
<evidence type="ECO:0000313" key="2">
    <source>
        <dbReference type="Proteomes" id="UP000239724"/>
    </source>
</evidence>
<dbReference type="AlphaFoldDB" id="A0A2S6NB51"/>
<evidence type="ECO:0000313" key="1">
    <source>
        <dbReference type="EMBL" id="PPQ31827.1"/>
    </source>
</evidence>
<dbReference type="GO" id="GO:0009399">
    <property type="term" value="P:nitrogen fixation"/>
    <property type="evidence" value="ECO:0007669"/>
    <property type="project" value="InterPro"/>
</dbReference>
<proteinExistence type="predicted"/>
<sequence>MTTPDLHDELDGEFARAGHSSNLVNVAPRHLGSWRFNDEPRTLRIAGVREFNRNLFEMLDQAETPAEAADAFENYVHAAFNIDPEQRDRSGARRRFRSSYMRLLRGWGYDANSPEGAVIKGWVESRFGLLPTHHKQQMNAASVDAWTTYVAEKMSTRFHDNSIYAQLDLLYEFCQWRMRRFVPGKTHVTLFRGTNECDDANLVQRIDRRTVVMRFNNVVSFTEDRDTAGCFGDHILEARVPAVKILFFNTLLPHHPLKAEGEYLVIGGEYRVVASYH</sequence>
<accession>A0A2S6NB51</accession>